<dbReference type="InterPro" id="IPR004808">
    <property type="entry name" value="AP_endonuc_1"/>
</dbReference>
<dbReference type="GO" id="GO:0005634">
    <property type="term" value="C:nucleus"/>
    <property type="evidence" value="ECO:0007669"/>
    <property type="project" value="TreeGrafter"/>
</dbReference>
<dbReference type="CDD" id="cd09076">
    <property type="entry name" value="L1-EN"/>
    <property type="match status" value="1"/>
</dbReference>
<evidence type="ECO:0000256" key="1">
    <source>
        <dbReference type="ARBA" id="ARBA00000493"/>
    </source>
</evidence>
<dbReference type="EC" id="3.1.11.2" evidence="4"/>
<dbReference type="InterPro" id="IPR036691">
    <property type="entry name" value="Endo/exonu/phosph_ase_sf"/>
</dbReference>
<feature type="non-terminal residue" evidence="11">
    <location>
        <position position="184"/>
    </location>
</feature>
<dbReference type="InterPro" id="IPR005135">
    <property type="entry name" value="Endo/exonuclease/phosphatase"/>
</dbReference>
<gene>
    <name evidence="11" type="ORF">PECUL_23A025455</name>
</gene>
<dbReference type="GO" id="GO:0006284">
    <property type="term" value="P:base-excision repair"/>
    <property type="evidence" value="ECO:0007669"/>
    <property type="project" value="TreeGrafter"/>
</dbReference>
<keyword evidence="7" id="KW-0378">Hydrolase</keyword>
<feature type="domain" description="Endonuclease/exonuclease/phosphatase" evidence="10">
    <location>
        <begin position="14"/>
        <end position="152"/>
    </location>
</feature>
<keyword evidence="5" id="KW-0479">Metal-binding</keyword>
<dbReference type="PANTHER" id="PTHR22748:SF4">
    <property type="entry name" value="DNA-(APURINIC OR APYRIMIDINIC SITE) ENDONUCLEASE 2"/>
    <property type="match status" value="1"/>
</dbReference>
<accession>A0AAD1W2E2</accession>
<evidence type="ECO:0000256" key="8">
    <source>
        <dbReference type="ARBA" id="ARBA00022842"/>
    </source>
</evidence>
<evidence type="ECO:0000256" key="3">
    <source>
        <dbReference type="ARBA" id="ARBA00007092"/>
    </source>
</evidence>
<dbReference type="SUPFAM" id="SSF56219">
    <property type="entry name" value="DNase I-like"/>
    <property type="match status" value="1"/>
</dbReference>
<comment type="similarity">
    <text evidence="3">Belongs to the DNA repair enzymes AP/ExoA family.</text>
</comment>
<evidence type="ECO:0000313" key="12">
    <source>
        <dbReference type="Proteomes" id="UP001295444"/>
    </source>
</evidence>
<evidence type="ECO:0000256" key="6">
    <source>
        <dbReference type="ARBA" id="ARBA00022763"/>
    </source>
</evidence>
<keyword evidence="12" id="KW-1185">Reference proteome</keyword>
<dbReference type="Proteomes" id="UP001295444">
    <property type="component" value="Chromosome 04"/>
</dbReference>
<organism evidence="11 12">
    <name type="scientific">Pelobates cultripes</name>
    <name type="common">Western spadefoot toad</name>
    <dbReference type="NCBI Taxonomy" id="61616"/>
    <lineage>
        <taxon>Eukaryota</taxon>
        <taxon>Metazoa</taxon>
        <taxon>Chordata</taxon>
        <taxon>Craniata</taxon>
        <taxon>Vertebrata</taxon>
        <taxon>Euteleostomi</taxon>
        <taxon>Amphibia</taxon>
        <taxon>Batrachia</taxon>
        <taxon>Anura</taxon>
        <taxon>Pelobatoidea</taxon>
        <taxon>Pelobatidae</taxon>
        <taxon>Pelobates</taxon>
    </lineage>
</organism>
<dbReference type="GO" id="GO:0008311">
    <property type="term" value="F:double-stranded DNA 3'-5' DNA exonuclease activity"/>
    <property type="evidence" value="ECO:0007669"/>
    <property type="project" value="UniProtKB-EC"/>
</dbReference>
<dbReference type="AlphaFoldDB" id="A0AAD1W2E2"/>
<comment type="cofactor">
    <cofactor evidence="2">
        <name>Mg(2+)</name>
        <dbReference type="ChEBI" id="CHEBI:18420"/>
    </cofactor>
</comment>
<dbReference type="GO" id="GO:0046872">
    <property type="term" value="F:metal ion binding"/>
    <property type="evidence" value="ECO:0007669"/>
    <property type="project" value="UniProtKB-KW"/>
</dbReference>
<evidence type="ECO:0000256" key="5">
    <source>
        <dbReference type="ARBA" id="ARBA00022723"/>
    </source>
</evidence>
<evidence type="ECO:0000259" key="10">
    <source>
        <dbReference type="Pfam" id="PF03372"/>
    </source>
</evidence>
<dbReference type="Pfam" id="PF03372">
    <property type="entry name" value="Exo_endo_phos"/>
    <property type="match status" value="1"/>
</dbReference>
<evidence type="ECO:0000256" key="2">
    <source>
        <dbReference type="ARBA" id="ARBA00001946"/>
    </source>
</evidence>
<dbReference type="Gene3D" id="3.60.10.10">
    <property type="entry name" value="Endonuclease/exonuclease/phosphatase"/>
    <property type="match status" value="1"/>
</dbReference>
<dbReference type="EMBL" id="OW240915">
    <property type="protein sequence ID" value="CAH2284019.1"/>
    <property type="molecule type" value="Genomic_DNA"/>
</dbReference>
<dbReference type="GO" id="GO:0008081">
    <property type="term" value="F:phosphoric diester hydrolase activity"/>
    <property type="evidence" value="ECO:0007669"/>
    <property type="project" value="TreeGrafter"/>
</dbReference>
<keyword evidence="6" id="KW-0227">DNA damage</keyword>
<proteinExistence type="inferred from homology"/>
<keyword evidence="9" id="KW-0234">DNA repair</keyword>
<evidence type="ECO:0000313" key="11">
    <source>
        <dbReference type="EMBL" id="CAH2284019.1"/>
    </source>
</evidence>
<evidence type="ECO:0000256" key="4">
    <source>
        <dbReference type="ARBA" id="ARBA00012115"/>
    </source>
</evidence>
<keyword evidence="8" id="KW-0460">Magnesium</keyword>
<protein>
    <recommendedName>
        <fullName evidence="4">exodeoxyribonuclease III</fullName>
        <ecNumber evidence="4">3.1.11.2</ecNumber>
    </recommendedName>
</protein>
<evidence type="ECO:0000256" key="9">
    <source>
        <dbReference type="ARBA" id="ARBA00023204"/>
    </source>
</evidence>
<dbReference type="PANTHER" id="PTHR22748">
    <property type="entry name" value="AP ENDONUCLEASE"/>
    <property type="match status" value="1"/>
</dbReference>
<evidence type="ECO:0000256" key="7">
    <source>
        <dbReference type="ARBA" id="ARBA00022801"/>
    </source>
</evidence>
<reference evidence="11" key="1">
    <citation type="submission" date="2022-03" db="EMBL/GenBank/DDBJ databases">
        <authorList>
            <person name="Alioto T."/>
            <person name="Alioto T."/>
            <person name="Gomez Garrido J."/>
        </authorList>
    </citation>
    <scope>NUCLEOTIDE SEQUENCE</scope>
</reference>
<name>A0AAD1W2E2_PELCU</name>
<sequence length="184" mass="20897">MAYAPESFHIIAQNCRGLNTPKKRAHLLQDLKRRRVLIALLQETHLRDTDTHRLQKKHYKTTFYSNHPTARKAGVSILLNTDLHFTRSKTLTDTDGRYLFVKGTISQTTYTFASVYAPNANQVKFLCKTLLKLAIFAEGILILDGDFNLPLDPIADTSNGHSTIAHAAIRRIHKTLQDMRLVDT</sequence>
<dbReference type="GO" id="GO:0003906">
    <property type="term" value="F:DNA-(apurinic or apyrimidinic site) endonuclease activity"/>
    <property type="evidence" value="ECO:0007669"/>
    <property type="project" value="TreeGrafter"/>
</dbReference>
<comment type="catalytic activity">
    <reaction evidence="1">
        <text>Exonucleolytic cleavage in the 3'- to 5'-direction to yield nucleoside 5'-phosphates.</text>
        <dbReference type="EC" id="3.1.11.2"/>
    </reaction>
</comment>